<reference evidence="4 5" key="1">
    <citation type="submission" date="2022-09" db="EMBL/GenBank/DDBJ databases">
        <authorList>
            <person name="Palmer J.M."/>
        </authorList>
    </citation>
    <scope>NUCLEOTIDE SEQUENCE [LARGE SCALE GENOMIC DNA]</scope>
    <source>
        <strain evidence="4 5">DSM 7382</strain>
    </source>
</reference>
<accession>A0AAW0FU02</accession>
<dbReference type="InterPro" id="IPR046945">
    <property type="entry name" value="RHMD-like"/>
</dbReference>
<evidence type="ECO:0000256" key="3">
    <source>
        <dbReference type="ARBA" id="ARBA00022842"/>
    </source>
</evidence>
<keyword evidence="3" id="KW-0460">Magnesium</keyword>
<dbReference type="PANTHER" id="PTHR13794:SF58">
    <property type="entry name" value="MITOCHONDRIAL ENOLASE SUPERFAMILY MEMBER 1"/>
    <property type="match status" value="1"/>
</dbReference>
<protein>
    <submittedName>
        <fullName evidence="4">Uncharacterized protein</fullName>
    </submittedName>
</protein>
<dbReference type="AlphaFoldDB" id="A0AAW0FU02"/>
<dbReference type="InterPro" id="IPR036849">
    <property type="entry name" value="Enolase-like_C_sf"/>
</dbReference>
<evidence type="ECO:0000313" key="4">
    <source>
        <dbReference type="EMBL" id="KAK7680185.1"/>
    </source>
</evidence>
<dbReference type="GO" id="GO:0016836">
    <property type="term" value="F:hydro-lyase activity"/>
    <property type="evidence" value="ECO:0007669"/>
    <property type="project" value="TreeGrafter"/>
</dbReference>
<dbReference type="Gene3D" id="3.20.20.120">
    <property type="entry name" value="Enolase-like C-terminal domain"/>
    <property type="match status" value="1"/>
</dbReference>
<evidence type="ECO:0000256" key="1">
    <source>
        <dbReference type="ARBA" id="ARBA00001946"/>
    </source>
</evidence>
<dbReference type="PANTHER" id="PTHR13794">
    <property type="entry name" value="ENOLASE SUPERFAMILY, MANDELATE RACEMASE"/>
    <property type="match status" value="1"/>
</dbReference>
<dbReference type="Proteomes" id="UP001385951">
    <property type="component" value="Unassembled WGS sequence"/>
</dbReference>
<name>A0AAW0FU02_9APHY</name>
<gene>
    <name evidence="4" type="ORF">QCA50_016694</name>
</gene>
<dbReference type="EMBL" id="JASBNA010000051">
    <property type="protein sequence ID" value="KAK7680185.1"/>
    <property type="molecule type" value="Genomic_DNA"/>
</dbReference>
<comment type="cofactor">
    <cofactor evidence="1">
        <name>Mg(2+)</name>
        <dbReference type="ChEBI" id="CHEBI:18420"/>
    </cofactor>
</comment>
<evidence type="ECO:0000256" key="2">
    <source>
        <dbReference type="ARBA" id="ARBA00022723"/>
    </source>
</evidence>
<proteinExistence type="predicted"/>
<comment type="caution">
    <text evidence="4">The sequence shown here is derived from an EMBL/GenBank/DDBJ whole genome shotgun (WGS) entry which is preliminary data.</text>
</comment>
<keyword evidence="2" id="KW-0479">Metal-binding</keyword>
<dbReference type="GO" id="GO:0016052">
    <property type="term" value="P:carbohydrate catabolic process"/>
    <property type="evidence" value="ECO:0007669"/>
    <property type="project" value="TreeGrafter"/>
</dbReference>
<dbReference type="GO" id="GO:0000287">
    <property type="term" value="F:magnesium ion binding"/>
    <property type="evidence" value="ECO:0007669"/>
    <property type="project" value="TreeGrafter"/>
</dbReference>
<evidence type="ECO:0000313" key="5">
    <source>
        <dbReference type="Proteomes" id="UP001385951"/>
    </source>
</evidence>
<keyword evidence="5" id="KW-1185">Reference proteome</keyword>
<sequence>MISGSMERNVLEFANHLHEHFVHPCSIRQSGRYNIPDDPKGGYSIEMHEASIKHYEWPNGSYWVNEHPKILAQLQTAAA</sequence>
<organism evidence="4 5">
    <name type="scientific">Cerrena zonata</name>
    <dbReference type="NCBI Taxonomy" id="2478898"/>
    <lineage>
        <taxon>Eukaryota</taxon>
        <taxon>Fungi</taxon>
        <taxon>Dikarya</taxon>
        <taxon>Basidiomycota</taxon>
        <taxon>Agaricomycotina</taxon>
        <taxon>Agaricomycetes</taxon>
        <taxon>Polyporales</taxon>
        <taxon>Cerrenaceae</taxon>
        <taxon>Cerrena</taxon>
    </lineage>
</organism>